<proteinExistence type="predicted"/>
<sequence>MQQQTKKFNSKPFGEVCQEWIGYKTKTTSERLLANYEMFDAEFFSPFSAMAMNSMNIKKADKILLSVRQYPYEKRAEFARQNCCSLHMFVKITLGEIVDYAIRKNYMENKKELVKFFRVQRDAEGGTYHKSRLLYK</sequence>
<dbReference type="AlphaFoldDB" id="A0A4Q2KHZ9"/>
<dbReference type="RefSeq" id="WP_129222883.1">
    <property type="nucleotide sequence ID" value="NZ_SDOZ01000001.1"/>
</dbReference>
<dbReference type="Proteomes" id="UP000291269">
    <property type="component" value="Unassembled WGS sequence"/>
</dbReference>
<gene>
    <name evidence="1" type="ORF">ESZ91_00055</name>
    <name evidence="2" type="ORF">ESZ91_00075</name>
</gene>
<dbReference type="EMBL" id="SDOZ01000001">
    <property type="protein sequence ID" value="RXZ63806.1"/>
    <property type="molecule type" value="Genomic_DNA"/>
</dbReference>
<evidence type="ECO:0000313" key="3">
    <source>
        <dbReference type="Proteomes" id="UP000291269"/>
    </source>
</evidence>
<accession>A0A4Q2KHZ9</accession>
<name>A0A4Q2KHZ9_9FIRM</name>
<evidence type="ECO:0000313" key="1">
    <source>
        <dbReference type="EMBL" id="RXZ63806.1"/>
    </source>
</evidence>
<organism evidence="2 3">
    <name type="scientific">Candidatus Borkfalkia ceftriaxoniphila</name>
    <dbReference type="NCBI Taxonomy" id="2508949"/>
    <lineage>
        <taxon>Bacteria</taxon>
        <taxon>Bacillati</taxon>
        <taxon>Bacillota</taxon>
        <taxon>Clostridia</taxon>
        <taxon>Christensenellales</taxon>
        <taxon>Christensenellaceae</taxon>
        <taxon>Candidatus Borkfalkia</taxon>
    </lineage>
</organism>
<protein>
    <submittedName>
        <fullName evidence="2">Uncharacterized protein</fullName>
    </submittedName>
</protein>
<evidence type="ECO:0000313" key="2">
    <source>
        <dbReference type="EMBL" id="RXZ63810.1"/>
    </source>
</evidence>
<keyword evidence="3" id="KW-1185">Reference proteome</keyword>
<reference evidence="2 3" key="1">
    <citation type="journal article" date="2019" name="Gut">
        <title>Antibiotics-induced monodominance of a novel gut bacterial order.</title>
        <authorList>
            <person name="Hildebrand F."/>
            <person name="Moitinho-Silva L."/>
            <person name="Blasche S."/>
            <person name="Jahn M.T."/>
            <person name="Gossmann T.I."/>
            <person name="Heuerta-Cepas J."/>
            <person name="Hercog R."/>
            <person name="Luetge M."/>
            <person name="Bahram M."/>
            <person name="Pryszlak A."/>
            <person name="Alves R.J."/>
            <person name="Waszak S.M."/>
            <person name="Zhu A."/>
            <person name="Ye L."/>
            <person name="Costea P.I."/>
            <person name="Aalvink S."/>
            <person name="Belzer C."/>
            <person name="Forslund S.K."/>
            <person name="Sunagawa S."/>
            <person name="Hentschel U."/>
            <person name="Merten C."/>
            <person name="Patil K.R."/>
            <person name="Benes V."/>
            <person name="Bork P."/>
        </authorList>
    </citation>
    <scope>NUCLEOTIDE SEQUENCE [LARGE SCALE GENOMIC DNA]</scope>
    <source>
        <strain evidence="2 3">HDS1380</strain>
    </source>
</reference>
<dbReference type="EMBL" id="SDOZ01000001">
    <property type="protein sequence ID" value="RXZ63810.1"/>
    <property type="molecule type" value="Genomic_DNA"/>
</dbReference>
<comment type="caution">
    <text evidence="2">The sequence shown here is derived from an EMBL/GenBank/DDBJ whole genome shotgun (WGS) entry which is preliminary data.</text>
</comment>